<name>A0A0D1ZUB9_9EURO</name>
<dbReference type="HOGENOM" id="CLU_317127_0_0_1"/>
<feature type="region of interest" description="Disordered" evidence="1">
    <location>
        <begin position="509"/>
        <end position="631"/>
    </location>
</feature>
<evidence type="ECO:0000313" key="2">
    <source>
        <dbReference type="EMBL" id="KIW31716.1"/>
    </source>
</evidence>
<feature type="region of interest" description="Disordered" evidence="1">
    <location>
        <begin position="281"/>
        <end position="342"/>
    </location>
</feature>
<dbReference type="AlphaFoldDB" id="A0A0D1ZUB9"/>
<feature type="region of interest" description="Disordered" evidence="1">
    <location>
        <begin position="392"/>
        <end position="411"/>
    </location>
</feature>
<feature type="compositionally biased region" description="Polar residues" evidence="1">
    <location>
        <begin position="184"/>
        <end position="196"/>
    </location>
</feature>
<evidence type="ECO:0000313" key="3">
    <source>
        <dbReference type="Proteomes" id="UP000054466"/>
    </source>
</evidence>
<sequence length="915" mass="100674">MPSKYSHSVVLASYSSRGIISLPNDEKLDNRKGLKAPRILPGRPPLPHESVFTGKPEAGVSSTSSYHARSSTLQPMSPARRSSKGQFGGFTGAKSTSPGYPKEEVFNHVRLKAETSRNRPPTSERQVILDSESEKTASGIAQDDTLPRTSGLSNGKPPTCSRLTSPFDPYVNSWELTHQRDQSRAQTNPADHTNNGILKRNEKLLSPVAPQKHDSSRDFRDGAQLPGRDILPLYRQPPALQHSDAEPLFAAGNAAALPQVTAMADTRHPRRQLISRKAVQHNAIRHAPMPETEGQTSKLQKPRRPSLSRANTSFIDLSDDETSSKSRGHTPHRSLEKSPSTHTLFSDIGVQDSAISNQAKDLLDLHGGVTIGPRREAQDKWEIAATGNDGLAEPKAQRRPVSMGSGHPEIPPLQKRAALHRRQTEELIRHSVSRSPVLESRNLSWLLLDVGPNIQMKDNYHDETQYIPYITLQLPKSEARAVVTNSSLGASVAQSSLPRLAPVEADFSKACDGNESEKSSVRGDEPLWSPKSAKSAPTSVESDGRQQPRFSHLSSCSVKPEPQPQTYQDVDSLASSGKPKLKPKFKSEEEMRMKIPTPIPSPSLSARSPEISGKRMVRSSSGSLQQASRPATMPEFGVPSVVRYHDQTPHVHEQTTSRPVSRLSSGTPQKQKIGPETLRKLASFSRFPRMASTQRQGKDATLVRAMESNQQDSDDWMLPNIPVSKEAASRASLLESLAATVEAESRLEHNALQPWHDLSPQFQNVASQMGDGSDVVDAISLFSNDHHIPLDVQDDYTNNVHAAGDEIEDPDAALPPPDISRYRADRTSSRNGQYRLSQSSLTALPRMANAKRSMSRLSWAKREGATEQTVWALNANPSVPLPARADISQEKEGKRPRMRTGMKAFWGRLRRCIES</sequence>
<organism evidence="2 3">
    <name type="scientific">Cladophialophora immunda</name>
    <dbReference type="NCBI Taxonomy" id="569365"/>
    <lineage>
        <taxon>Eukaryota</taxon>
        <taxon>Fungi</taxon>
        <taxon>Dikarya</taxon>
        <taxon>Ascomycota</taxon>
        <taxon>Pezizomycotina</taxon>
        <taxon>Eurotiomycetes</taxon>
        <taxon>Chaetothyriomycetidae</taxon>
        <taxon>Chaetothyriales</taxon>
        <taxon>Herpotrichiellaceae</taxon>
        <taxon>Cladophialophora</taxon>
    </lineage>
</organism>
<feature type="region of interest" description="Disordered" evidence="1">
    <location>
        <begin position="805"/>
        <end position="833"/>
    </location>
</feature>
<dbReference type="RefSeq" id="XP_016251932.1">
    <property type="nucleotide sequence ID" value="XM_016390030.1"/>
</dbReference>
<keyword evidence="3" id="KW-1185">Reference proteome</keyword>
<reference evidence="2 3" key="1">
    <citation type="submission" date="2015-01" db="EMBL/GenBank/DDBJ databases">
        <title>The Genome Sequence of Cladophialophora immunda CBS83496.</title>
        <authorList>
            <consortium name="The Broad Institute Genomics Platform"/>
            <person name="Cuomo C."/>
            <person name="de Hoog S."/>
            <person name="Gorbushina A."/>
            <person name="Stielow B."/>
            <person name="Teixiera M."/>
            <person name="Abouelleil A."/>
            <person name="Chapman S.B."/>
            <person name="Priest M."/>
            <person name="Young S.K."/>
            <person name="Wortman J."/>
            <person name="Nusbaum C."/>
            <person name="Birren B."/>
        </authorList>
    </citation>
    <scope>NUCLEOTIDE SEQUENCE [LARGE SCALE GENOMIC DNA]</scope>
    <source>
        <strain evidence="2 3">CBS 83496</strain>
    </source>
</reference>
<feature type="region of interest" description="Disordered" evidence="1">
    <location>
        <begin position="22"/>
        <end position="164"/>
    </location>
</feature>
<gene>
    <name evidence="2" type="ORF">PV07_03316</name>
</gene>
<dbReference type="VEuPathDB" id="FungiDB:PV07_03316"/>
<feature type="compositionally biased region" description="Polar residues" evidence="1">
    <location>
        <begin position="548"/>
        <end position="557"/>
    </location>
</feature>
<feature type="compositionally biased region" description="Basic and acidic residues" evidence="1">
    <location>
        <begin position="101"/>
        <end position="117"/>
    </location>
</feature>
<feature type="region of interest" description="Disordered" evidence="1">
    <location>
        <begin position="651"/>
        <end position="672"/>
    </location>
</feature>
<dbReference type="GeneID" id="27342510"/>
<dbReference type="OrthoDB" id="4151037at2759"/>
<protein>
    <submittedName>
        <fullName evidence="2">Uncharacterized protein</fullName>
    </submittedName>
</protein>
<evidence type="ECO:0000256" key="1">
    <source>
        <dbReference type="SAM" id="MobiDB-lite"/>
    </source>
</evidence>
<proteinExistence type="predicted"/>
<dbReference type="EMBL" id="KN847041">
    <property type="protein sequence ID" value="KIW31716.1"/>
    <property type="molecule type" value="Genomic_DNA"/>
</dbReference>
<feature type="region of interest" description="Disordered" evidence="1">
    <location>
        <begin position="178"/>
        <end position="204"/>
    </location>
</feature>
<accession>A0A0D1ZUB9</accession>
<feature type="compositionally biased region" description="Polar residues" evidence="1">
    <location>
        <begin position="564"/>
        <end position="575"/>
    </location>
</feature>
<feature type="compositionally biased region" description="Polar residues" evidence="1">
    <location>
        <begin position="618"/>
        <end position="629"/>
    </location>
</feature>
<feature type="compositionally biased region" description="Basic and acidic residues" evidence="1">
    <location>
        <begin position="515"/>
        <end position="525"/>
    </location>
</feature>
<feature type="compositionally biased region" description="Low complexity" evidence="1">
    <location>
        <begin position="61"/>
        <end position="71"/>
    </location>
</feature>
<dbReference type="Proteomes" id="UP000054466">
    <property type="component" value="Unassembled WGS sequence"/>
</dbReference>
<feature type="compositionally biased region" description="Polar residues" evidence="1">
    <location>
        <begin position="656"/>
        <end position="670"/>
    </location>
</feature>